<dbReference type="EMBL" id="JAFCMP010000445">
    <property type="protein sequence ID" value="KAG5179835.1"/>
    <property type="molecule type" value="Genomic_DNA"/>
</dbReference>
<proteinExistence type="predicted"/>
<keyword evidence="2" id="KW-0472">Membrane</keyword>
<sequence>MGEQEQGAVLPDASPASKNRGAANTSHAVSESVNAHLRAYRMTMATLIIGGAAGVAFVVHRRGVRGFRSPLDLPEGYFVNRRRIGVRVVAAEGHATDRKDGLQMVTLRLEHFTPARRLLRLLPHKQNEPHVAPTQDPGQLLLARPHPLSVVTLPCLSTARLHGIACTQDGHRPAPALSVFARLHGVACAPDARVHGVACTPDGLRWLLEHVAVSHATGVTATAELLYRQRWRSACAAAGAADGDGGGAGEAGSSGGGSGGGGGSSGGSGGGSGGGGGSDDGLAALRWGSGDGDLNASAAAAATAQPPLDSDDVLAVNLRYWDKRALPFGIGGYWWAWPHDAGIHLIKQGLARPAAEAGDDALADETAFDGRQRWPFLPLATRQELQRDAEARCRAETVARRHFNGLWARSDEQGVEDGGAHMRAAALAGNAAAAAKLAGGALNVAVTAATAGAATVPQALGAGGTASPKGVILVASVRACQSGLRPDTDLKLGGTSAAL</sequence>
<organism evidence="3 4">
    <name type="scientific">Tribonema minus</name>
    <dbReference type="NCBI Taxonomy" id="303371"/>
    <lineage>
        <taxon>Eukaryota</taxon>
        <taxon>Sar</taxon>
        <taxon>Stramenopiles</taxon>
        <taxon>Ochrophyta</taxon>
        <taxon>PX clade</taxon>
        <taxon>Xanthophyceae</taxon>
        <taxon>Tribonematales</taxon>
        <taxon>Tribonemataceae</taxon>
        <taxon>Tribonema</taxon>
    </lineage>
</organism>
<name>A0A835YR19_9STRA</name>
<dbReference type="Proteomes" id="UP000664859">
    <property type="component" value="Unassembled WGS sequence"/>
</dbReference>
<reference evidence="3" key="1">
    <citation type="submission" date="2021-02" db="EMBL/GenBank/DDBJ databases">
        <title>First Annotated Genome of the Yellow-green Alga Tribonema minus.</title>
        <authorList>
            <person name="Mahan K.M."/>
        </authorList>
    </citation>
    <scope>NUCLEOTIDE SEQUENCE</scope>
    <source>
        <strain evidence="3">UTEX B ZZ1240</strain>
    </source>
</reference>
<keyword evidence="2" id="KW-0812">Transmembrane</keyword>
<comment type="caution">
    <text evidence="3">The sequence shown here is derived from an EMBL/GenBank/DDBJ whole genome shotgun (WGS) entry which is preliminary data.</text>
</comment>
<feature type="region of interest" description="Disordered" evidence="1">
    <location>
        <begin position="1"/>
        <end position="29"/>
    </location>
</feature>
<gene>
    <name evidence="3" type="ORF">JKP88DRAFT_273672</name>
</gene>
<evidence type="ECO:0000256" key="1">
    <source>
        <dbReference type="SAM" id="MobiDB-lite"/>
    </source>
</evidence>
<feature type="compositionally biased region" description="Gly residues" evidence="1">
    <location>
        <begin position="242"/>
        <end position="279"/>
    </location>
</feature>
<keyword evidence="4" id="KW-1185">Reference proteome</keyword>
<evidence type="ECO:0000313" key="3">
    <source>
        <dbReference type="EMBL" id="KAG5179835.1"/>
    </source>
</evidence>
<keyword evidence="2" id="KW-1133">Transmembrane helix</keyword>
<dbReference type="AlphaFoldDB" id="A0A835YR19"/>
<feature type="transmembrane region" description="Helical" evidence="2">
    <location>
        <begin position="39"/>
        <end position="59"/>
    </location>
</feature>
<feature type="region of interest" description="Disordered" evidence="1">
    <location>
        <begin position="242"/>
        <end position="284"/>
    </location>
</feature>
<evidence type="ECO:0000256" key="2">
    <source>
        <dbReference type="SAM" id="Phobius"/>
    </source>
</evidence>
<accession>A0A835YR19</accession>
<evidence type="ECO:0000313" key="4">
    <source>
        <dbReference type="Proteomes" id="UP000664859"/>
    </source>
</evidence>
<protein>
    <submittedName>
        <fullName evidence="3">Uncharacterized protein</fullName>
    </submittedName>
</protein>